<name>A0A6H5GXJ9_9HEMI</name>
<evidence type="ECO:0000256" key="4">
    <source>
        <dbReference type="ARBA" id="ARBA00022771"/>
    </source>
</evidence>
<feature type="region of interest" description="Disordered" evidence="13">
    <location>
        <begin position="234"/>
        <end position="286"/>
    </location>
</feature>
<evidence type="ECO:0000256" key="7">
    <source>
        <dbReference type="ARBA" id="ARBA00022912"/>
    </source>
</evidence>
<evidence type="ECO:0000256" key="9">
    <source>
        <dbReference type="ARBA" id="ARBA00047761"/>
    </source>
</evidence>
<dbReference type="PANTHER" id="PTHR14732">
    <property type="entry name" value="RNA POLYMERASE II SUBUNIT B1 CTD PHOSPHATASE RPAP2-RELATED"/>
    <property type="match status" value="1"/>
</dbReference>
<dbReference type="InterPro" id="IPR039693">
    <property type="entry name" value="Rtr1/RPAP2"/>
</dbReference>
<comment type="subcellular location">
    <subcellularLocation>
        <location evidence="1 12">Nucleus</location>
    </subcellularLocation>
</comment>
<keyword evidence="16" id="KW-1185">Reference proteome</keyword>
<evidence type="ECO:0000256" key="13">
    <source>
        <dbReference type="SAM" id="MobiDB-lite"/>
    </source>
</evidence>
<feature type="region of interest" description="Disordered" evidence="13">
    <location>
        <begin position="187"/>
        <end position="208"/>
    </location>
</feature>
<comment type="catalytic activity">
    <reaction evidence="10 12">
        <text>O-phospho-L-threonyl-[protein] + H2O = L-threonyl-[protein] + phosphate</text>
        <dbReference type="Rhea" id="RHEA:47004"/>
        <dbReference type="Rhea" id="RHEA-COMP:11060"/>
        <dbReference type="Rhea" id="RHEA-COMP:11605"/>
        <dbReference type="ChEBI" id="CHEBI:15377"/>
        <dbReference type="ChEBI" id="CHEBI:30013"/>
        <dbReference type="ChEBI" id="CHEBI:43474"/>
        <dbReference type="ChEBI" id="CHEBI:61977"/>
        <dbReference type="EC" id="3.1.3.16"/>
    </reaction>
</comment>
<evidence type="ECO:0000256" key="6">
    <source>
        <dbReference type="ARBA" id="ARBA00022833"/>
    </source>
</evidence>
<feature type="compositionally biased region" description="Acidic residues" evidence="13">
    <location>
        <begin position="193"/>
        <end position="208"/>
    </location>
</feature>
<dbReference type="GO" id="GO:0043175">
    <property type="term" value="F:RNA polymerase core enzyme binding"/>
    <property type="evidence" value="ECO:0007669"/>
    <property type="project" value="UniProtKB-UniRule"/>
</dbReference>
<dbReference type="PROSITE" id="PS51479">
    <property type="entry name" value="ZF_RTR1"/>
    <property type="match status" value="1"/>
</dbReference>
<comment type="similarity">
    <text evidence="2 11 12">Belongs to the RPAP2 family.</text>
</comment>
<sequence>MNTRSMNQVKRARKDQLRAALEKKKECNARALSIVERLIEPCVDRSWMLDNLTHINQSHFQDAVEERAITKCCGYPLCDAAMTNIPSKQFHISTKQNKVFDITDRKNYCSNQCYKAGVYLKEQLFTSPLWLRDCEDVVTYKTYDPAPSSGITGQEVDLGHLVPAKVENDETIDKEAAEVEETLETVKSSLNDIGDDFSDSEEPFEDAREELDDIADKIRTATLQCDEADDVFHLSSSSLPDQQGDKGECDNNGNETCNNSHPGKKNLDKRKPKNQSSAEESHKKKVKPNLPVGMKVEQFVAEWFTVDSLMFIYGEAAVKDKFAKFGSPLNEGKNSTKIRDTYMYERYEEICRRLNVLEIKDREAQAPSKPLPNYDKLKAEAKELELKVRSFYKGGSAVSFEVPEEETKEDGDDLQPILPLVDRHAIRATRRRIVLSKLNKTMTIKDESLKQAFHSDLTNRRLVNLLMTFNLDLSYLERQVLNINDVELIVRNSGCVLSEVAGAARYPSFKTAQSCGVQYGMETRLLRPQLVPGSSIESGSALLLECAEQFERFATGSEDDPWQFQGRAQTQMLHLHAESRFQEAS</sequence>
<comment type="catalytic activity">
    <reaction evidence="9 12">
        <text>O-phospho-L-seryl-[protein] + H2O = L-seryl-[protein] + phosphate</text>
        <dbReference type="Rhea" id="RHEA:20629"/>
        <dbReference type="Rhea" id="RHEA-COMP:9863"/>
        <dbReference type="Rhea" id="RHEA-COMP:11604"/>
        <dbReference type="ChEBI" id="CHEBI:15377"/>
        <dbReference type="ChEBI" id="CHEBI:29999"/>
        <dbReference type="ChEBI" id="CHEBI:43474"/>
        <dbReference type="ChEBI" id="CHEBI:83421"/>
        <dbReference type="EC" id="3.1.3.16"/>
    </reaction>
</comment>
<keyword evidence="6 12" id="KW-0862">Zinc</keyword>
<comment type="function">
    <text evidence="12">Putative RNA polymerase II subunit B1 C-terminal domain (CTD) phosphatase involved in RNA polymerase II transcription regulation.</text>
</comment>
<feature type="compositionally biased region" description="Polar residues" evidence="13">
    <location>
        <begin position="251"/>
        <end position="261"/>
    </location>
</feature>
<feature type="domain" description="RTR1-type" evidence="14">
    <location>
        <begin position="50"/>
        <end position="133"/>
    </location>
</feature>
<reference evidence="15 16" key="1">
    <citation type="submission" date="2020-02" db="EMBL/GenBank/DDBJ databases">
        <authorList>
            <person name="Ferguson B K."/>
        </authorList>
    </citation>
    <scope>NUCLEOTIDE SEQUENCE [LARGE SCALE GENOMIC DNA]</scope>
</reference>
<evidence type="ECO:0000256" key="5">
    <source>
        <dbReference type="ARBA" id="ARBA00022801"/>
    </source>
</evidence>
<dbReference type="InterPro" id="IPR038534">
    <property type="entry name" value="Rtr1/RPAP2_sf"/>
</dbReference>
<keyword evidence="3 12" id="KW-0479">Metal-binding</keyword>
<dbReference type="OrthoDB" id="2590500at2759"/>
<dbReference type="PANTHER" id="PTHR14732:SF0">
    <property type="entry name" value="RNA POLYMERASE II SUBUNIT B1 CTD PHOSPHATASE RPAP2-RELATED"/>
    <property type="match status" value="1"/>
</dbReference>
<evidence type="ECO:0000256" key="11">
    <source>
        <dbReference type="PROSITE-ProRule" id="PRU00812"/>
    </source>
</evidence>
<gene>
    <name evidence="15" type="ORF">NTEN_LOCUS13290</name>
</gene>
<keyword evidence="5 12" id="KW-0378">Hydrolase</keyword>
<dbReference type="InterPro" id="IPR007308">
    <property type="entry name" value="Rtr1/RPAP2_dom"/>
</dbReference>
<protein>
    <recommendedName>
        <fullName evidence="12">RNA polymerase II subunit B1 CTD phosphatase RPAP2 homolog</fullName>
        <ecNumber evidence="12">3.1.3.16</ecNumber>
    </recommendedName>
</protein>
<evidence type="ECO:0000256" key="1">
    <source>
        <dbReference type="ARBA" id="ARBA00004123"/>
    </source>
</evidence>
<keyword evidence="8 12" id="KW-0539">Nucleus</keyword>
<evidence type="ECO:0000259" key="14">
    <source>
        <dbReference type="PROSITE" id="PS51479"/>
    </source>
</evidence>
<dbReference type="GO" id="GO:0008270">
    <property type="term" value="F:zinc ion binding"/>
    <property type="evidence" value="ECO:0007669"/>
    <property type="project" value="UniProtKB-KW"/>
</dbReference>
<dbReference type="EC" id="3.1.3.16" evidence="12"/>
<dbReference type="AlphaFoldDB" id="A0A6H5GXJ9"/>
<evidence type="ECO:0000256" key="8">
    <source>
        <dbReference type="ARBA" id="ARBA00023242"/>
    </source>
</evidence>
<dbReference type="GO" id="GO:0005634">
    <property type="term" value="C:nucleus"/>
    <property type="evidence" value="ECO:0007669"/>
    <property type="project" value="UniProtKB-SubCell"/>
</dbReference>
<accession>A0A6H5GXJ9</accession>
<evidence type="ECO:0000256" key="10">
    <source>
        <dbReference type="ARBA" id="ARBA00048336"/>
    </source>
</evidence>
<organism evidence="15 16">
    <name type="scientific">Nesidiocoris tenuis</name>
    <dbReference type="NCBI Taxonomy" id="355587"/>
    <lineage>
        <taxon>Eukaryota</taxon>
        <taxon>Metazoa</taxon>
        <taxon>Ecdysozoa</taxon>
        <taxon>Arthropoda</taxon>
        <taxon>Hexapoda</taxon>
        <taxon>Insecta</taxon>
        <taxon>Pterygota</taxon>
        <taxon>Neoptera</taxon>
        <taxon>Paraneoptera</taxon>
        <taxon>Hemiptera</taxon>
        <taxon>Heteroptera</taxon>
        <taxon>Panheteroptera</taxon>
        <taxon>Cimicomorpha</taxon>
        <taxon>Miridae</taxon>
        <taxon>Dicyphina</taxon>
        <taxon>Nesidiocoris</taxon>
    </lineage>
</organism>
<evidence type="ECO:0000256" key="3">
    <source>
        <dbReference type="ARBA" id="ARBA00022723"/>
    </source>
</evidence>
<evidence type="ECO:0000313" key="15">
    <source>
        <dbReference type="EMBL" id="CAB0008044.1"/>
    </source>
</evidence>
<keyword evidence="4 12" id="KW-0863">Zinc-finger</keyword>
<feature type="compositionally biased region" description="Basic residues" evidence="13">
    <location>
        <begin position="262"/>
        <end position="273"/>
    </location>
</feature>
<evidence type="ECO:0000256" key="2">
    <source>
        <dbReference type="ARBA" id="ARBA00005676"/>
    </source>
</evidence>
<dbReference type="Pfam" id="PF04181">
    <property type="entry name" value="RPAP2_Rtr1"/>
    <property type="match status" value="1"/>
</dbReference>
<evidence type="ECO:0000313" key="16">
    <source>
        <dbReference type="Proteomes" id="UP000479000"/>
    </source>
</evidence>
<dbReference type="EMBL" id="CADCXU010020001">
    <property type="protein sequence ID" value="CAB0008044.1"/>
    <property type="molecule type" value="Genomic_DNA"/>
</dbReference>
<proteinExistence type="inferred from homology"/>
<dbReference type="GO" id="GO:0008420">
    <property type="term" value="F:RNA polymerase II CTD heptapeptide repeat phosphatase activity"/>
    <property type="evidence" value="ECO:0007669"/>
    <property type="project" value="UniProtKB-UniRule"/>
</dbReference>
<dbReference type="Gene3D" id="1.25.40.820">
    <property type="match status" value="1"/>
</dbReference>
<dbReference type="Proteomes" id="UP000479000">
    <property type="component" value="Unassembled WGS sequence"/>
</dbReference>
<keyword evidence="7 12" id="KW-0904">Protein phosphatase</keyword>
<dbReference type="GO" id="GO:0005737">
    <property type="term" value="C:cytoplasm"/>
    <property type="evidence" value="ECO:0007669"/>
    <property type="project" value="TreeGrafter"/>
</dbReference>
<evidence type="ECO:0000256" key="12">
    <source>
        <dbReference type="RuleBase" id="RU367080"/>
    </source>
</evidence>